<accession>A0A974NVD1</accession>
<dbReference type="EMBL" id="CP061035">
    <property type="protein sequence ID" value="QQV77611.1"/>
    <property type="molecule type" value="Genomic_DNA"/>
</dbReference>
<evidence type="ECO:0000313" key="3">
    <source>
        <dbReference type="Proteomes" id="UP000595894"/>
    </source>
</evidence>
<reference evidence="3" key="1">
    <citation type="submission" date="2020-09" db="EMBL/GenBank/DDBJ databases">
        <title>Sphingomonas sp., a new species isolated from pork steak.</title>
        <authorList>
            <person name="Heidler von Heilborn D."/>
        </authorList>
    </citation>
    <scope>NUCLEOTIDE SEQUENCE [LARGE SCALE GENOMIC DNA]</scope>
</reference>
<dbReference type="Pfam" id="PF13472">
    <property type="entry name" value="Lipase_GDSL_2"/>
    <property type="match status" value="1"/>
</dbReference>
<protein>
    <submittedName>
        <fullName evidence="2">SGNH/GDSL hydrolase family protein</fullName>
    </submittedName>
</protein>
<dbReference type="SUPFAM" id="SSF52266">
    <property type="entry name" value="SGNH hydrolase"/>
    <property type="match status" value="1"/>
</dbReference>
<dbReference type="Gene3D" id="3.40.50.1110">
    <property type="entry name" value="SGNH hydrolase"/>
    <property type="match status" value="1"/>
</dbReference>
<dbReference type="CDD" id="cd01830">
    <property type="entry name" value="XynE_like"/>
    <property type="match status" value="1"/>
</dbReference>
<dbReference type="PANTHER" id="PTHR43784">
    <property type="entry name" value="GDSL-LIKE LIPASE/ACYLHYDROLASE, PUTATIVE (AFU_ORTHOLOGUE AFUA_2G00820)-RELATED"/>
    <property type="match status" value="1"/>
</dbReference>
<dbReference type="GO" id="GO:0016788">
    <property type="term" value="F:hydrolase activity, acting on ester bonds"/>
    <property type="evidence" value="ECO:0007669"/>
    <property type="project" value="UniProtKB-ARBA"/>
</dbReference>
<dbReference type="InterPro" id="IPR036514">
    <property type="entry name" value="SGNH_hydro_sf"/>
</dbReference>
<dbReference type="InterPro" id="IPR013830">
    <property type="entry name" value="SGNH_hydro"/>
</dbReference>
<keyword evidence="3" id="KW-1185">Reference proteome</keyword>
<keyword evidence="2" id="KW-0378">Hydrolase</keyword>
<dbReference type="RefSeq" id="WP_202094249.1">
    <property type="nucleotide sequence ID" value="NZ_CP061035.1"/>
</dbReference>
<dbReference type="PANTHER" id="PTHR43784:SF2">
    <property type="entry name" value="GDSL-LIKE LIPASE_ACYLHYDROLASE, PUTATIVE (AFU_ORTHOLOGUE AFUA_2G00820)-RELATED"/>
    <property type="match status" value="1"/>
</dbReference>
<dbReference type="Proteomes" id="UP000595894">
    <property type="component" value="Chromosome"/>
</dbReference>
<sequence length="368" mass="39137">MASGPGLPGEALAKAFNNQTIVQTVRLSAGGTGLRIRLTNEYGSQPLKIGAARVALVDDKGVEVTGSSRTVTFSGIGGTIIPAGSPWLSDTVDLKIPDRARLRITLYFPEDTGLCTCHAAGGETGQVSPRGNFIDAPFDAESTITARAFISEVDIKQATPRPVVVTYGDSITDGYSSTLNQDRRWPDRLSERLAANGSKRGFGVANAAISGNRILADGAIPLFGQSAIARFDRDVLSVPGVSTVILLIGVNDIGRGGDAPISADALIAGYRQMITRAKAHGIWVVGGTILPYEGASYYRADGNAVRQTINRWILSSGEFDGTIDFDRATRDPARPNRLRANLQSGDWLHPNDEGYRVMGNAIPLSVLR</sequence>
<dbReference type="KEGG" id="sari:H5J25_02050"/>
<proteinExistence type="predicted"/>
<feature type="domain" description="SGNH hydrolase-type esterase" evidence="1">
    <location>
        <begin position="167"/>
        <end position="357"/>
    </location>
</feature>
<dbReference type="InterPro" id="IPR053140">
    <property type="entry name" value="GDSL_Rv0518-like"/>
</dbReference>
<dbReference type="AlphaFoldDB" id="A0A974NVD1"/>
<name>A0A974NVD1_9SPHN</name>
<gene>
    <name evidence="2" type="ORF">H5J25_02050</name>
</gene>
<organism evidence="2 3">
    <name type="scientific">Sphingomonas aliaeris</name>
    <dbReference type="NCBI Taxonomy" id="2759526"/>
    <lineage>
        <taxon>Bacteria</taxon>
        <taxon>Pseudomonadati</taxon>
        <taxon>Pseudomonadota</taxon>
        <taxon>Alphaproteobacteria</taxon>
        <taxon>Sphingomonadales</taxon>
        <taxon>Sphingomonadaceae</taxon>
        <taxon>Sphingomonas</taxon>
    </lineage>
</organism>
<evidence type="ECO:0000313" key="2">
    <source>
        <dbReference type="EMBL" id="QQV77611.1"/>
    </source>
</evidence>
<evidence type="ECO:0000259" key="1">
    <source>
        <dbReference type="Pfam" id="PF13472"/>
    </source>
</evidence>